<sequence>MNEGTLYGIVMNVLGFAIACFSLGYALGKDRSTKNDRQAHNYTVIFLINS</sequence>
<proteinExistence type="predicted"/>
<feature type="transmembrane region" description="Helical" evidence="1">
    <location>
        <begin position="6"/>
        <end position="27"/>
    </location>
</feature>
<organism evidence="2 3">
    <name type="scientific">Mitsuokella jalaludinii</name>
    <dbReference type="NCBI Taxonomy" id="187979"/>
    <lineage>
        <taxon>Bacteria</taxon>
        <taxon>Bacillati</taxon>
        <taxon>Bacillota</taxon>
        <taxon>Negativicutes</taxon>
        <taxon>Selenomonadales</taxon>
        <taxon>Selenomonadaceae</taxon>
        <taxon>Mitsuokella</taxon>
    </lineage>
</organism>
<dbReference type="STRING" id="187979.ERS852385_01123"/>
<keyword evidence="1" id="KW-1133">Transmembrane helix</keyword>
<keyword evidence="1" id="KW-0472">Membrane</keyword>
<keyword evidence="3" id="KW-1185">Reference proteome</keyword>
<accession>A0A173Z4F7</accession>
<reference evidence="2 3" key="1">
    <citation type="submission" date="2015-09" db="EMBL/GenBank/DDBJ databases">
        <authorList>
            <consortium name="Pathogen Informatics"/>
        </authorList>
    </citation>
    <scope>NUCLEOTIDE SEQUENCE [LARGE SCALE GENOMIC DNA]</scope>
    <source>
        <strain evidence="2 3">2789STDY5608828</strain>
    </source>
</reference>
<dbReference type="EMBL" id="CYYU01000006">
    <property type="protein sequence ID" value="CUN70055.1"/>
    <property type="molecule type" value="Genomic_DNA"/>
</dbReference>
<dbReference type="GeneID" id="83709175"/>
<evidence type="ECO:0000256" key="1">
    <source>
        <dbReference type="SAM" id="Phobius"/>
    </source>
</evidence>
<name>A0A173Z4F7_9FIRM</name>
<dbReference type="Proteomes" id="UP000095546">
    <property type="component" value="Unassembled WGS sequence"/>
</dbReference>
<dbReference type="RefSeq" id="WP_155948045.1">
    <property type="nucleotide sequence ID" value="NZ_CABIWZ010000006.1"/>
</dbReference>
<evidence type="ECO:0000313" key="3">
    <source>
        <dbReference type="Proteomes" id="UP000095546"/>
    </source>
</evidence>
<keyword evidence="1" id="KW-0812">Transmembrane</keyword>
<gene>
    <name evidence="2" type="ORF">ERS852385_01123</name>
</gene>
<evidence type="ECO:0000313" key="2">
    <source>
        <dbReference type="EMBL" id="CUN70055.1"/>
    </source>
</evidence>
<dbReference type="AlphaFoldDB" id="A0A173Z4F7"/>
<protein>
    <submittedName>
        <fullName evidence="2">Uncharacterized protein</fullName>
    </submittedName>
</protein>